<keyword evidence="3" id="KW-1185">Reference proteome</keyword>
<reference evidence="2" key="1">
    <citation type="journal article" date="2024" name="Antonie Van Leeuwenhoek">
        <title>Bradyrhizobium ontarionense sp. nov., a novel bacterial symbiont isolated from Aeschynomene indica (Indian jointvetch), harbours photosynthesis, nitrogen fixation and nitrous oxide (N2O) reductase genes.</title>
        <authorList>
            <person name="Bromfield E.S.P."/>
            <person name="Cloutier S."/>
        </authorList>
    </citation>
    <scope>NUCLEOTIDE SEQUENCE</scope>
    <source>
        <strain evidence="2">A19</strain>
    </source>
</reference>
<evidence type="ECO:0000313" key="3">
    <source>
        <dbReference type="Proteomes" id="UP001431010"/>
    </source>
</evidence>
<evidence type="ECO:0000313" key="2">
    <source>
        <dbReference type="EMBL" id="UFZ02766.1"/>
    </source>
</evidence>
<accession>A0ABY3R659</accession>
<dbReference type="RefSeq" id="WP_231318552.1">
    <property type="nucleotide sequence ID" value="NZ_CP088156.1"/>
</dbReference>
<sequence length="49" mass="5835">MKILADAESALKEVERDSNRLRSKELREAIQQHINEQREAIKALRRLYN</sequence>
<keyword evidence="1" id="KW-0175">Coiled coil</keyword>
<name>A0ABY3R659_9BRAD</name>
<organism evidence="2 3">
    <name type="scientific">Bradyrhizobium ontarionense</name>
    <dbReference type="NCBI Taxonomy" id="2898149"/>
    <lineage>
        <taxon>Bacteria</taxon>
        <taxon>Pseudomonadati</taxon>
        <taxon>Pseudomonadota</taxon>
        <taxon>Alphaproteobacteria</taxon>
        <taxon>Hyphomicrobiales</taxon>
        <taxon>Nitrobacteraceae</taxon>
        <taxon>Bradyrhizobium</taxon>
    </lineage>
</organism>
<protein>
    <recommendedName>
        <fullName evidence="4">Ribbon-helix-helix protein CopG domain-containing protein</fullName>
    </recommendedName>
</protein>
<gene>
    <name evidence="2" type="ORF">LQG66_26320</name>
</gene>
<proteinExistence type="predicted"/>
<evidence type="ECO:0000256" key="1">
    <source>
        <dbReference type="SAM" id="Coils"/>
    </source>
</evidence>
<dbReference type="Proteomes" id="UP001431010">
    <property type="component" value="Chromosome"/>
</dbReference>
<evidence type="ECO:0008006" key="4">
    <source>
        <dbReference type="Google" id="ProtNLM"/>
    </source>
</evidence>
<feature type="coiled-coil region" evidence="1">
    <location>
        <begin position="4"/>
        <end position="47"/>
    </location>
</feature>
<dbReference type="EMBL" id="CP088156">
    <property type="protein sequence ID" value="UFZ02766.1"/>
    <property type="molecule type" value="Genomic_DNA"/>
</dbReference>